<feature type="active site" description="Nucleophile" evidence="4">
    <location>
        <position position="40"/>
    </location>
</feature>
<dbReference type="InterPro" id="IPR002641">
    <property type="entry name" value="PNPLA_dom"/>
</dbReference>
<feature type="domain" description="PNPLA" evidence="5">
    <location>
        <begin position="6"/>
        <end position="210"/>
    </location>
</feature>
<dbReference type="AlphaFoldDB" id="A0A6N8IV00"/>
<dbReference type="InterPro" id="IPR016035">
    <property type="entry name" value="Acyl_Trfase/lysoPLipase"/>
</dbReference>
<keyword evidence="2 4" id="KW-0442">Lipid degradation</keyword>
<protein>
    <submittedName>
        <fullName evidence="6">Patatin-like phospholipase family protein</fullName>
    </submittedName>
</protein>
<dbReference type="GO" id="GO:0016042">
    <property type="term" value="P:lipid catabolic process"/>
    <property type="evidence" value="ECO:0007669"/>
    <property type="project" value="UniProtKB-UniRule"/>
</dbReference>
<dbReference type="PANTHER" id="PTHR14226">
    <property type="entry name" value="NEUROPATHY TARGET ESTERASE/SWISS CHEESE D.MELANOGASTER"/>
    <property type="match status" value="1"/>
</dbReference>
<dbReference type="SUPFAM" id="SSF52151">
    <property type="entry name" value="FabD/lysophospholipase-like"/>
    <property type="match status" value="1"/>
</dbReference>
<dbReference type="GO" id="GO:0016787">
    <property type="term" value="F:hydrolase activity"/>
    <property type="evidence" value="ECO:0007669"/>
    <property type="project" value="UniProtKB-UniRule"/>
</dbReference>
<organism evidence="6 7">
    <name type="scientific">Ramlibacter pinisoli</name>
    <dbReference type="NCBI Taxonomy" id="2682844"/>
    <lineage>
        <taxon>Bacteria</taxon>
        <taxon>Pseudomonadati</taxon>
        <taxon>Pseudomonadota</taxon>
        <taxon>Betaproteobacteria</taxon>
        <taxon>Burkholderiales</taxon>
        <taxon>Comamonadaceae</taxon>
        <taxon>Ramlibacter</taxon>
    </lineage>
</organism>
<proteinExistence type="predicted"/>
<dbReference type="InterPro" id="IPR050301">
    <property type="entry name" value="NTE"/>
</dbReference>
<gene>
    <name evidence="6" type="ORF">GON04_14480</name>
</gene>
<dbReference type="Gene3D" id="3.40.1090.10">
    <property type="entry name" value="Cytosolic phospholipase A2 catalytic domain"/>
    <property type="match status" value="2"/>
</dbReference>
<comment type="caution">
    <text evidence="6">The sequence shown here is derived from an EMBL/GenBank/DDBJ whole genome shotgun (WGS) entry which is preliminary data.</text>
</comment>
<sequence>MHHLTLALQGGGSHGAFTWGVLDTLLADPRITIEGLSGASAGAVNAVVLASGYATAAARGADPRQGGRDALAQLWQKVAAWDALGSWQRQWARLLWGGMAPGLARGDWLAGALRGTVSPYQSNPLGLNPLRDLLTEAVDFAAVAAGPLRVFVSATHVATGRAVVFTGRHLDADAVLASACLPLLFKAVEIGGEAYWDGGYAANPALTPLIQDCNSADLMLVQLNPLRVAGTPQAASDIVDRINEITFNASLLTQMRTIEFVNGLIARGALGGSACRTVRMHRIDGGEQIRAYPSSTRNSTDAAMIHALFGLGQAAARHWLERHYEALGRHGTVDIRGDYLDDTRVALQSGQPDAAPQCTGFRPWFAQLLSRRRRR</sequence>
<accession>A0A6N8IV00</accession>
<evidence type="ECO:0000256" key="3">
    <source>
        <dbReference type="ARBA" id="ARBA00023098"/>
    </source>
</evidence>
<name>A0A6N8IV00_9BURK</name>
<reference evidence="6 7" key="1">
    <citation type="submission" date="2019-12" db="EMBL/GenBank/DDBJ databases">
        <authorList>
            <person name="Huq M.A."/>
        </authorList>
    </citation>
    <scope>NUCLEOTIDE SEQUENCE [LARGE SCALE GENOMIC DNA]</scope>
    <source>
        <strain evidence="6 7">MAH-25</strain>
    </source>
</reference>
<feature type="active site" description="Proton acceptor" evidence="4">
    <location>
        <position position="197"/>
    </location>
</feature>
<keyword evidence="3 4" id="KW-0443">Lipid metabolism</keyword>
<evidence type="ECO:0000313" key="6">
    <source>
        <dbReference type="EMBL" id="MVQ30667.1"/>
    </source>
</evidence>
<evidence type="ECO:0000259" key="5">
    <source>
        <dbReference type="PROSITE" id="PS51635"/>
    </source>
</evidence>
<dbReference type="EMBL" id="WSEL01000007">
    <property type="protein sequence ID" value="MVQ30667.1"/>
    <property type="molecule type" value="Genomic_DNA"/>
</dbReference>
<evidence type="ECO:0000313" key="7">
    <source>
        <dbReference type="Proteomes" id="UP000469385"/>
    </source>
</evidence>
<keyword evidence="1 4" id="KW-0378">Hydrolase</keyword>
<feature type="short sequence motif" description="DGA/G" evidence="4">
    <location>
        <begin position="197"/>
        <end position="199"/>
    </location>
</feature>
<dbReference type="Pfam" id="PF01734">
    <property type="entry name" value="Patatin"/>
    <property type="match status" value="1"/>
</dbReference>
<keyword evidence="7" id="KW-1185">Reference proteome</keyword>
<dbReference type="PANTHER" id="PTHR14226:SF78">
    <property type="entry name" value="SLR0060 PROTEIN"/>
    <property type="match status" value="1"/>
</dbReference>
<evidence type="ECO:0000256" key="1">
    <source>
        <dbReference type="ARBA" id="ARBA00022801"/>
    </source>
</evidence>
<dbReference type="PROSITE" id="PS51635">
    <property type="entry name" value="PNPLA"/>
    <property type="match status" value="1"/>
</dbReference>
<feature type="short sequence motif" description="GXSXG" evidence="4">
    <location>
        <begin position="38"/>
        <end position="42"/>
    </location>
</feature>
<dbReference type="RefSeq" id="WP_157398790.1">
    <property type="nucleotide sequence ID" value="NZ_WSEL01000007.1"/>
</dbReference>
<evidence type="ECO:0000256" key="4">
    <source>
        <dbReference type="PROSITE-ProRule" id="PRU01161"/>
    </source>
</evidence>
<evidence type="ECO:0000256" key="2">
    <source>
        <dbReference type="ARBA" id="ARBA00022963"/>
    </source>
</evidence>
<dbReference type="Proteomes" id="UP000469385">
    <property type="component" value="Unassembled WGS sequence"/>
</dbReference>
<feature type="short sequence motif" description="GXGXXG" evidence="4">
    <location>
        <begin position="10"/>
        <end position="15"/>
    </location>
</feature>